<evidence type="ECO:0000313" key="11">
    <source>
        <dbReference type="Proteomes" id="UP000034883"/>
    </source>
</evidence>
<dbReference type="PANTHER" id="PTHR10395:SF7">
    <property type="entry name" value="5-HYDROXYISOURATE HYDROLASE"/>
    <property type="match status" value="1"/>
</dbReference>
<dbReference type="KEGG" id="samy:DB32_006569"/>
<evidence type="ECO:0000256" key="3">
    <source>
        <dbReference type="ARBA" id="ARBA00009850"/>
    </source>
</evidence>
<organism evidence="10 11">
    <name type="scientific">Sandaracinus amylolyticus</name>
    <dbReference type="NCBI Taxonomy" id="927083"/>
    <lineage>
        <taxon>Bacteria</taxon>
        <taxon>Pseudomonadati</taxon>
        <taxon>Myxococcota</taxon>
        <taxon>Polyangia</taxon>
        <taxon>Polyangiales</taxon>
        <taxon>Sandaracinaceae</taxon>
        <taxon>Sandaracinus</taxon>
    </lineage>
</organism>
<dbReference type="Pfam" id="PF00576">
    <property type="entry name" value="Transthyretin"/>
    <property type="match status" value="1"/>
</dbReference>
<evidence type="ECO:0000256" key="5">
    <source>
        <dbReference type="ARBA" id="ARBA00022631"/>
    </source>
</evidence>
<comment type="function">
    <text evidence="2">Catalyzes the hydrolysis of 5-hydroxyisourate (HIU) to 2-oxo-4-hydroxy-4-carboxy-5-ureidoimidazoline (OHCU).</text>
</comment>
<dbReference type="InterPro" id="IPR023416">
    <property type="entry name" value="Transthyretin/HIU_hydrolase_d"/>
</dbReference>
<dbReference type="InterPro" id="IPR014306">
    <property type="entry name" value="Hydroxyisourate_hydrolase"/>
</dbReference>
<comment type="similarity">
    <text evidence="3 8">Belongs to the transthyretin family. 5-hydroxyisourate hydrolase subfamily.</text>
</comment>
<evidence type="ECO:0000256" key="4">
    <source>
        <dbReference type="ARBA" id="ARBA00011881"/>
    </source>
</evidence>
<dbReference type="PROSITE" id="PS00768">
    <property type="entry name" value="TRANSTHYRETIN_1"/>
    <property type="match status" value="1"/>
</dbReference>
<dbReference type="PANTHER" id="PTHR10395">
    <property type="entry name" value="URICASE AND TRANSTHYRETIN-RELATED"/>
    <property type="match status" value="1"/>
</dbReference>
<dbReference type="SMART" id="SM00095">
    <property type="entry name" value="TR_THY"/>
    <property type="match status" value="1"/>
</dbReference>
<evidence type="ECO:0000256" key="1">
    <source>
        <dbReference type="ARBA" id="ARBA00001043"/>
    </source>
</evidence>
<evidence type="ECO:0000256" key="8">
    <source>
        <dbReference type="RuleBase" id="RU361270"/>
    </source>
</evidence>
<protein>
    <recommendedName>
        <fullName evidence="8">5-hydroxyisourate hydrolase</fullName>
        <shortName evidence="8">HIU hydrolase</shortName>
        <shortName evidence="8">HIUHase</shortName>
        <ecNumber evidence="8">3.5.2.17</ecNumber>
    </recommendedName>
</protein>
<evidence type="ECO:0000259" key="9">
    <source>
        <dbReference type="SMART" id="SM00095"/>
    </source>
</evidence>
<evidence type="ECO:0000256" key="2">
    <source>
        <dbReference type="ARBA" id="ARBA00002704"/>
    </source>
</evidence>
<dbReference type="Proteomes" id="UP000034883">
    <property type="component" value="Chromosome"/>
</dbReference>
<keyword evidence="6 8" id="KW-0378">Hydrolase</keyword>
<dbReference type="AlphaFoldDB" id="A0A0F6YLG0"/>
<dbReference type="InterPro" id="IPR023418">
    <property type="entry name" value="Thyroxine_BS"/>
</dbReference>
<dbReference type="STRING" id="927083.DB32_006569"/>
<feature type="binding site" evidence="7">
    <location>
        <position position="45"/>
    </location>
    <ligand>
        <name>substrate</name>
    </ligand>
</feature>
<comment type="subunit">
    <text evidence="4 8">Homotetramer.</text>
</comment>
<dbReference type="InterPro" id="IPR000895">
    <property type="entry name" value="Transthyretin/HIU_hydrolase"/>
</dbReference>
<accession>A0A0F6YLG0</accession>
<dbReference type="OrthoDB" id="9792386at2"/>
<feature type="binding site" evidence="7">
    <location>
        <position position="107"/>
    </location>
    <ligand>
        <name>substrate</name>
    </ligand>
</feature>
<dbReference type="RefSeq" id="WP_053236466.1">
    <property type="nucleotide sequence ID" value="NZ_CP011125.1"/>
</dbReference>
<dbReference type="NCBIfam" id="TIGR02962">
    <property type="entry name" value="hdxy_isourate"/>
    <property type="match status" value="1"/>
</dbReference>
<dbReference type="SUPFAM" id="SSF49472">
    <property type="entry name" value="Transthyretin (synonym: prealbumin)"/>
    <property type="match status" value="1"/>
</dbReference>
<dbReference type="EMBL" id="CP011125">
    <property type="protein sequence ID" value="AKF09420.1"/>
    <property type="molecule type" value="Genomic_DNA"/>
</dbReference>
<feature type="domain" description="Transthyretin/hydroxyisourate hydrolase" evidence="9">
    <location>
        <begin position="1"/>
        <end position="109"/>
    </location>
</feature>
<evidence type="ECO:0000313" key="10">
    <source>
        <dbReference type="EMBL" id="AKF09420.1"/>
    </source>
</evidence>
<evidence type="ECO:0000256" key="6">
    <source>
        <dbReference type="ARBA" id="ARBA00022801"/>
    </source>
</evidence>
<feature type="binding site" evidence="7">
    <location>
        <position position="6"/>
    </location>
    <ligand>
        <name>substrate</name>
    </ligand>
</feature>
<name>A0A0F6YLG0_9BACT</name>
<dbReference type="GO" id="GO:0033971">
    <property type="term" value="F:hydroxyisourate hydrolase activity"/>
    <property type="evidence" value="ECO:0007669"/>
    <property type="project" value="UniProtKB-EC"/>
</dbReference>
<dbReference type="PRINTS" id="PR00189">
    <property type="entry name" value="TRNSTHYRETIN"/>
</dbReference>
<keyword evidence="11" id="KW-1185">Reference proteome</keyword>
<dbReference type="InterPro" id="IPR036817">
    <property type="entry name" value="Transthyretin/HIU_hydrolase_sf"/>
</dbReference>
<keyword evidence="5 8" id="KW-0659">Purine metabolism</keyword>
<comment type="catalytic activity">
    <reaction evidence="1 8">
        <text>5-hydroxyisourate + H2O = 5-hydroxy-2-oxo-4-ureido-2,5-dihydro-1H-imidazole-5-carboxylate + H(+)</text>
        <dbReference type="Rhea" id="RHEA:23736"/>
        <dbReference type="ChEBI" id="CHEBI:15377"/>
        <dbReference type="ChEBI" id="CHEBI:15378"/>
        <dbReference type="ChEBI" id="CHEBI:18072"/>
        <dbReference type="ChEBI" id="CHEBI:58639"/>
        <dbReference type="EC" id="3.5.2.17"/>
    </reaction>
</comment>
<reference evidence="10 11" key="1">
    <citation type="submission" date="2015-03" db="EMBL/GenBank/DDBJ databases">
        <title>Genome assembly of Sandaracinus amylolyticus DSM 53668.</title>
        <authorList>
            <person name="Sharma G."/>
            <person name="Subramanian S."/>
        </authorList>
    </citation>
    <scope>NUCLEOTIDE SEQUENCE [LARGE SCALE GENOMIC DNA]</scope>
    <source>
        <strain evidence="10 11">DSM 53668</strain>
    </source>
</reference>
<dbReference type="Gene3D" id="2.60.40.180">
    <property type="entry name" value="Transthyretin/hydroxyisourate hydrolase domain"/>
    <property type="match status" value="1"/>
</dbReference>
<proteinExistence type="inferred from homology"/>
<dbReference type="EC" id="3.5.2.17" evidence="8"/>
<evidence type="ECO:0000256" key="7">
    <source>
        <dbReference type="PIRSR" id="PIRSR600895-51"/>
    </source>
</evidence>
<dbReference type="CDD" id="cd05822">
    <property type="entry name" value="TLP_HIUase"/>
    <property type="match status" value="1"/>
</dbReference>
<sequence length="110" mass="12162">MNLSTHVLDLARGLPARGVAVTLERHDGGVRWTQLAEARTDDDGRVRSLLPEGVALDARTYRLRFDTGAYLGDGAFYPEATIVFRVLDPKAHHHVPLLLSPFGYSTYRGS</sequence>
<gene>
    <name evidence="10" type="ORF">DB32_006569</name>
</gene>
<dbReference type="GO" id="GO:0006144">
    <property type="term" value="P:purine nucleobase metabolic process"/>
    <property type="evidence" value="ECO:0007669"/>
    <property type="project" value="UniProtKB-KW"/>
</dbReference>